<keyword evidence="3" id="KW-0326">Glycosidase</keyword>
<dbReference type="GO" id="GO:0005975">
    <property type="term" value="P:carbohydrate metabolic process"/>
    <property type="evidence" value="ECO:0007669"/>
    <property type="project" value="InterPro"/>
</dbReference>
<evidence type="ECO:0000256" key="3">
    <source>
        <dbReference type="RuleBase" id="RU361185"/>
    </source>
</evidence>
<dbReference type="PANTHER" id="PTHR22762:SF133">
    <property type="entry name" value="P-TYPE DOMAIN-CONTAINING PROTEIN"/>
    <property type="match status" value="1"/>
</dbReference>
<evidence type="ECO:0000259" key="6">
    <source>
        <dbReference type="Pfam" id="PF21365"/>
    </source>
</evidence>
<comment type="similarity">
    <text evidence="1 3">Belongs to the glycosyl hydrolase 31 family.</text>
</comment>
<dbReference type="CDD" id="cd14752">
    <property type="entry name" value="GH31_N"/>
    <property type="match status" value="1"/>
</dbReference>
<keyword evidence="3" id="KW-0378">Hydrolase</keyword>
<dbReference type="Proteomes" id="UP001295684">
    <property type="component" value="Unassembled WGS sequence"/>
</dbReference>
<feature type="domain" description="Glycosyl hydrolase family 31 C-terminal" evidence="6">
    <location>
        <begin position="715"/>
        <end position="802"/>
    </location>
</feature>
<dbReference type="GO" id="GO:0030246">
    <property type="term" value="F:carbohydrate binding"/>
    <property type="evidence" value="ECO:0007669"/>
    <property type="project" value="InterPro"/>
</dbReference>
<dbReference type="InterPro" id="IPR048395">
    <property type="entry name" value="Glyco_hydro_31_C"/>
</dbReference>
<dbReference type="InterPro" id="IPR017853">
    <property type="entry name" value="GH"/>
</dbReference>
<protein>
    <submittedName>
        <fullName evidence="7">Uncharacterized protein</fullName>
    </submittedName>
</protein>
<dbReference type="SUPFAM" id="SSF51445">
    <property type="entry name" value="(Trans)glycosidases"/>
    <property type="match status" value="1"/>
</dbReference>
<dbReference type="Gene3D" id="3.20.20.80">
    <property type="entry name" value="Glycosidases"/>
    <property type="match status" value="1"/>
</dbReference>
<evidence type="ECO:0000256" key="4">
    <source>
        <dbReference type="SAM" id="Phobius"/>
    </source>
</evidence>
<comment type="caution">
    <text evidence="7">The sequence shown here is derived from an EMBL/GenBank/DDBJ whole genome shotgun (WGS) entry which is preliminary data.</text>
</comment>
<dbReference type="AlphaFoldDB" id="A0AAD1XPK1"/>
<keyword evidence="8" id="KW-1185">Reference proteome</keyword>
<dbReference type="SUPFAM" id="SSF51011">
    <property type="entry name" value="Glycosyl hydrolase domain"/>
    <property type="match status" value="1"/>
</dbReference>
<sequence length="946" mass="108592">MRRRGPKRGLFKEKTILVYFILIPILTLGFIIFLYNRELAETTVMKASMKLTQEMAKYPVFQTQEITEGLKYSAKVVKQGAAIRVRNIEEELSVEFKYSPNWVNVQIKPTQTSLFEIPNEHVYNNYGESYVFHKSEPGDLIFFPSQSKFSKGTDRLDLSGLEGTLEQVTNSDELSLSQSTFNIKIKRKSDDEVLFDTAQELKSETFFCLGDLKSKFNQISIKKDENEVLFGIEKGRTTINQPEEQTKGQSYTANNWYQHHPFYVKVNKLTGKASGFYIHSSSPMDFFVRDTYITVRSISGILDLYIFEGPTVKDVIQQYHDLLGKPIFLPIMAFGLHQSRPGYNSVDYLKSIVENYNKNNFTLSGIWQDYNYMEKRTPFTVNSTEFSSEAIESINELKEKYKFKYIPVIEEGIKAMDYTPFDEGKRMEVFVKESGQDESLTVTNQAGNSTLINFFHPNASIFWENNLERLRKKLKFNALWINYDLPKSTVFKECGDQKDKERLSETYSYIPGDAYCQFNTDVMSGYFPNNFTSEDLSTGLNLYPLSGIMQSKYTYEYLRNYMKKRPLVVSKRSFPGSGQYAGTWIGDNKASWKALRMSIPAIMTYHMYGIPFVGLSIQAFFILSDSSYICEYSSGTSEELCIRLHQLASFMPLTWNHNSKITVSLENTTATDFAKESAQNALRLKEELILFHYSLLLKCIVGIKGQESKSECAYITPLGYHYSPSKNESIDIYDIKDQFMFGNALLVNPVVNNDEKQKKIYFPEDTFYDFYTGKLVEERDAEVLVPVVIEHIPVYFRGGHTIPMVQLHNNSNIDLHIALKKSVEASGRTVYRSSGVYILDDGESLHSYISSMMYYISIKVTYAPPDSMVVKIVPHKPKSGTSQYLYLTKYKTISNLFLYGYEFLIGQEPQITVIFEGDKGVVNTKTLSELQKSNDKTKVVNVDISI</sequence>
<dbReference type="EMBL" id="CAMPGE010018018">
    <property type="protein sequence ID" value="CAI2376457.1"/>
    <property type="molecule type" value="Genomic_DNA"/>
</dbReference>
<proteinExistence type="inferred from homology"/>
<keyword evidence="4" id="KW-0472">Membrane</keyword>
<organism evidence="7 8">
    <name type="scientific">Euplotes crassus</name>
    <dbReference type="NCBI Taxonomy" id="5936"/>
    <lineage>
        <taxon>Eukaryota</taxon>
        <taxon>Sar</taxon>
        <taxon>Alveolata</taxon>
        <taxon>Ciliophora</taxon>
        <taxon>Intramacronucleata</taxon>
        <taxon>Spirotrichea</taxon>
        <taxon>Hypotrichia</taxon>
        <taxon>Euplotida</taxon>
        <taxon>Euplotidae</taxon>
        <taxon>Moneuplotes</taxon>
    </lineage>
</organism>
<keyword evidence="2" id="KW-0325">Glycoprotein</keyword>
<evidence type="ECO:0000313" key="8">
    <source>
        <dbReference type="Proteomes" id="UP001295684"/>
    </source>
</evidence>
<dbReference type="GO" id="GO:0004553">
    <property type="term" value="F:hydrolase activity, hydrolyzing O-glycosyl compounds"/>
    <property type="evidence" value="ECO:0007669"/>
    <property type="project" value="InterPro"/>
</dbReference>
<accession>A0AAD1XPK1</accession>
<dbReference type="Gene3D" id="2.60.40.1760">
    <property type="entry name" value="glycosyl hydrolase (family 31)"/>
    <property type="match status" value="1"/>
</dbReference>
<dbReference type="Pfam" id="PF01055">
    <property type="entry name" value="Glyco_hydro_31_2nd"/>
    <property type="match status" value="1"/>
</dbReference>
<feature type="domain" description="Glycoside hydrolase family 31 TIM barrel" evidence="5">
    <location>
        <begin position="328"/>
        <end position="695"/>
    </location>
</feature>
<gene>
    <name evidence="7" type="ORF">ECRASSUSDP1_LOCUS17827</name>
</gene>
<reference evidence="7" key="1">
    <citation type="submission" date="2023-07" db="EMBL/GenBank/DDBJ databases">
        <authorList>
            <consortium name="AG Swart"/>
            <person name="Singh M."/>
            <person name="Singh A."/>
            <person name="Seah K."/>
            <person name="Emmerich C."/>
        </authorList>
    </citation>
    <scope>NUCLEOTIDE SEQUENCE</scope>
    <source>
        <strain evidence="7">DP1</strain>
    </source>
</reference>
<keyword evidence="4" id="KW-1133">Transmembrane helix</keyword>
<keyword evidence="4" id="KW-0812">Transmembrane</keyword>
<dbReference type="Pfam" id="PF21365">
    <property type="entry name" value="Glyco_hydro_31_3rd"/>
    <property type="match status" value="1"/>
</dbReference>
<evidence type="ECO:0000259" key="5">
    <source>
        <dbReference type="Pfam" id="PF01055"/>
    </source>
</evidence>
<feature type="transmembrane region" description="Helical" evidence="4">
    <location>
        <begin position="16"/>
        <end position="35"/>
    </location>
</feature>
<evidence type="ECO:0000313" key="7">
    <source>
        <dbReference type="EMBL" id="CAI2376457.1"/>
    </source>
</evidence>
<evidence type="ECO:0000256" key="2">
    <source>
        <dbReference type="ARBA" id="ARBA00023180"/>
    </source>
</evidence>
<dbReference type="Gene3D" id="2.60.40.4040">
    <property type="match status" value="1"/>
</dbReference>
<name>A0AAD1XPK1_EUPCR</name>
<dbReference type="InterPro" id="IPR011013">
    <property type="entry name" value="Gal_mutarotase_sf_dom"/>
</dbReference>
<evidence type="ECO:0000256" key="1">
    <source>
        <dbReference type="ARBA" id="ARBA00007806"/>
    </source>
</evidence>
<dbReference type="PANTHER" id="PTHR22762">
    <property type="entry name" value="ALPHA-GLUCOSIDASE"/>
    <property type="match status" value="1"/>
</dbReference>
<dbReference type="SUPFAM" id="SSF74650">
    <property type="entry name" value="Galactose mutarotase-like"/>
    <property type="match status" value="1"/>
</dbReference>
<dbReference type="InterPro" id="IPR000322">
    <property type="entry name" value="Glyco_hydro_31_TIM"/>
</dbReference>